<sequence>MPTEMVAYTRTNLQWLVMEVSNIRVNSFTVKMEILLEPTSNKLMLERFLLQLEKPGQGRFFLIFLPVSQAILWIRRIRKDGGEGT</sequence>
<dbReference type="EMBL" id="BQNB010009176">
    <property type="protein sequence ID" value="GJS59808.1"/>
    <property type="molecule type" value="Genomic_DNA"/>
</dbReference>
<proteinExistence type="predicted"/>
<keyword evidence="2" id="KW-1185">Reference proteome</keyword>
<protein>
    <submittedName>
        <fullName evidence="1">Uncharacterized protein</fullName>
    </submittedName>
</protein>
<reference evidence="1" key="2">
    <citation type="submission" date="2022-01" db="EMBL/GenBank/DDBJ databases">
        <authorList>
            <person name="Yamashiro T."/>
            <person name="Shiraishi A."/>
            <person name="Satake H."/>
            <person name="Nakayama K."/>
        </authorList>
    </citation>
    <scope>NUCLEOTIDE SEQUENCE</scope>
</reference>
<evidence type="ECO:0000313" key="1">
    <source>
        <dbReference type="EMBL" id="GJS59808.1"/>
    </source>
</evidence>
<name>A0ABQ4X422_9ASTR</name>
<reference evidence="1" key="1">
    <citation type="journal article" date="2022" name="Int. J. Mol. Sci.">
        <title>Draft Genome of Tanacetum Coccineum: Genomic Comparison of Closely Related Tanacetum-Family Plants.</title>
        <authorList>
            <person name="Yamashiro T."/>
            <person name="Shiraishi A."/>
            <person name="Nakayama K."/>
            <person name="Satake H."/>
        </authorList>
    </citation>
    <scope>NUCLEOTIDE SEQUENCE</scope>
</reference>
<accession>A0ABQ4X422</accession>
<evidence type="ECO:0000313" key="2">
    <source>
        <dbReference type="Proteomes" id="UP001151760"/>
    </source>
</evidence>
<gene>
    <name evidence="1" type="ORF">Tco_0654592</name>
</gene>
<comment type="caution">
    <text evidence="1">The sequence shown here is derived from an EMBL/GenBank/DDBJ whole genome shotgun (WGS) entry which is preliminary data.</text>
</comment>
<organism evidence="1 2">
    <name type="scientific">Tanacetum coccineum</name>
    <dbReference type="NCBI Taxonomy" id="301880"/>
    <lineage>
        <taxon>Eukaryota</taxon>
        <taxon>Viridiplantae</taxon>
        <taxon>Streptophyta</taxon>
        <taxon>Embryophyta</taxon>
        <taxon>Tracheophyta</taxon>
        <taxon>Spermatophyta</taxon>
        <taxon>Magnoliopsida</taxon>
        <taxon>eudicotyledons</taxon>
        <taxon>Gunneridae</taxon>
        <taxon>Pentapetalae</taxon>
        <taxon>asterids</taxon>
        <taxon>campanulids</taxon>
        <taxon>Asterales</taxon>
        <taxon>Asteraceae</taxon>
        <taxon>Asteroideae</taxon>
        <taxon>Anthemideae</taxon>
        <taxon>Anthemidinae</taxon>
        <taxon>Tanacetum</taxon>
    </lineage>
</organism>
<dbReference type="Proteomes" id="UP001151760">
    <property type="component" value="Unassembled WGS sequence"/>
</dbReference>